<dbReference type="AlphaFoldDB" id="A0A9P7UKU6"/>
<reference evidence="1" key="1">
    <citation type="journal article" date="2021" name="Genome Biol. Evol.">
        <title>The assembled and annotated genome of the fairy-ring fungus Marasmius oreades.</title>
        <authorList>
            <person name="Hiltunen M."/>
            <person name="Ament-Velasquez S.L."/>
            <person name="Johannesson H."/>
        </authorList>
    </citation>
    <scope>NUCLEOTIDE SEQUENCE</scope>
    <source>
        <strain evidence="1">03SP1</strain>
    </source>
</reference>
<keyword evidence="2" id="KW-1185">Reference proteome</keyword>
<accession>A0A9P7UKU6</accession>
<protein>
    <submittedName>
        <fullName evidence="1">Uncharacterized protein</fullName>
    </submittedName>
</protein>
<sequence length="109" mass="12181">MFVNEIIFEVGKHHHETFNLEDYLPCRFGPYQTRNRTYGHPKSVSSGLFSRDSMAGGIVSQYKPFRGQLDETTRAEGAASQDDRSQLLGLVRSLILDSGNIACTSLMPL</sequence>
<dbReference type="KEGG" id="more:E1B28_003444"/>
<comment type="caution">
    <text evidence="1">The sequence shown here is derived from an EMBL/GenBank/DDBJ whole genome shotgun (WGS) entry which is preliminary data.</text>
</comment>
<evidence type="ECO:0000313" key="2">
    <source>
        <dbReference type="Proteomes" id="UP001049176"/>
    </source>
</evidence>
<name>A0A9P7UKU6_9AGAR</name>
<evidence type="ECO:0000313" key="1">
    <source>
        <dbReference type="EMBL" id="KAG7085910.1"/>
    </source>
</evidence>
<proteinExistence type="predicted"/>
<dbReference type="RefSeq" id="XP_043002381.1">
    <property type="nucleotide sequence ID" value="XM_043160424.1"/>
</dbReference>
<dbReference type="GeneID" id="66072520"/>
<organism evidence="1 2">
    <name type="scientific">Marasmius oreades</name>
    <name type="common">fairy-ring Marasmius</name>
    <dbReference type="NCBI Taxonomy" id="181124"/>
    <lineage>
        <taxon>Eukaryota</taxon>
        <taxon>Fungi</taxon>
        <taxon>Dikarya</taxon>
        <taxon>Basidiomycota</taxon>
        <taxon>Agaricomycotina</taxon>
        <taxon>Agaricomycetes</taxon>
        <taxon>Agaricomycetidae</taxon>
        <taxon>Agaricales</taxon>
        <taxon>Marasmiineae</taxon>
        <taxon>Marasmiaceae</taxon>
        <taxon>Marasmius</taxon>
    </lineage>
</organism>
<gene>
    <name evidence="1" type="ORF">E1B28_003444</name>
</gene>
<dbReference type="Proteomes" id="UP001049176">
    <property type="component" value="Chromosome 11"/>
</dbReference>
<dbReference type="EMBL" id="CM032191">
    <property type="protein sequence ID" value="KAG7085910.1"/>
    <property type="molecule type" value="Genomic_DNA"/>
</dbReference>